<evidence type="ECO:0000313" key="3">
    <source>
        <dbReference type="EMBL" id="MBD7917630.1"/>
    </source>
</evidence>
<dbReference type="InterPro" id="IPR045851">
    <property type="entry name" value="AMP-bd_C_sf"/>
</dbReference>
<evidence type="ECO:0000313" key="4">
    <source>
        <dbReference type="Proteomes" id="UP000604241"/>
    </source>
</evidence>
<dbReference type="InterPro" id="IPR042099">
    <property type="entry name" value="ANL_N_sf"/>
</dbReference>
<comment type="caution">
    <text evidence="3">The sequence shown here is derived from an EMBL/GenBank/DDBJ whole genome shotgun (WGS) entry which is preliminary data.</text>
</comment>
<dbReference type="SUPFAM" id="SSF56801">
    <property type="entry name" value="Acetyl-CoA synthetase-like"/>
    <property type="match status" value="1"/>
</dbReference>
<dbReference type="PANTHER" id="PTHR43767">
    <property type="entry name" value="LONG-CHAIN-FATTY-ACID--COA LIGASE"/>
    <property type="match status" value="1"/>
</dbReference>
<dbReference type="Pfam" id="PF13193">
    <property type="entry name" value="AMP-binding_C"/>
    <property type="match status" value="1"/>
</dbReference>
<dbReference type="Pfam" id="PF00501">
    <property type="entry name" value="AMP-binding"/>
    <property type="match status" value="1"/>
</dbReference>
<dbReference type="PANTHER" id="PTHR43767:SF12">
    <property type="entry name" value="AMP-DEPENDENT SYNTHETASE AND LIGASE"/>
    <property type="match status" value="1"/>
</dbReference>
<evidence type="ECO:0000259" key="2">
    <source>
        <dbReference type="Pfam" id="PF13193"/>
    </source>
</evidence>
<dbReference type="InterPro" id="IPR020845">
    <property type="entry name" value="AMP-binding_CS"/>
</dbReference>
<dbReference type="Gene3D" id="3.30.300.30">
    <property type="match status" value="1"/>
</dbReference>
<evidence type="ECO:0000259" key="1">
    <source>
        <dbReference type="Pfam" id="PF00501"/>
    </source>
</evidence>
<reference evidence="3 4" key="1">
    <citation type="submission" date="2020-08" db="EMBL/GenBank/DDBJ databases">
        <title>A Genomic Blueprint of the Chicken Gut Microbiome.</title>
        <authorList>
            <person name="Gilroy R."/>
            <person name="Ravi A."/>
            <person name="Getino M."/>
            <person name="Pursley I."/>
            <person name="Horton D.L."/>
            <person name="Alikhan N.-F."/>
            <person name="Baker D."/>
            <person name="Gharbi K."/>
            <person name="Hall N."/>
            <person name="Watson M."/>
            <person name="Adriaenssens E.M."/>
            <person name="Foster-Nyarko E."/>
            <person name="Jarju S."/>
            <person name="Secka A."/>
            <person name="Antonio M."/>
            <person name="Oren A."/>
            <person name="Chaudhuri R."/>
            <person name="La Ragione R.M."/>
            <person name="Hildebrand F."/>
            <person name="Pallen M.J."/>
        </authorList>
    </citation>
    <scope>NUCLEOTIDE SEQUENCE [LARGE SCALE GENOMIC DNA]</scope>
    <source>
        <strain evidence="3 4">Sa3CUA2</strain>
    </source>
</reference>
<accession>A0ABR8QB42</accession>
<dbReference type="InterPro" id="IPR025110">
    <property type="entry name" value="AMP-bd_C"/>
</dbReference>
<feature type="domain" description="AMP-dependent synthetase/ligase" evidence="1">
    <location>
        <begin position="32"/>
        <end position="421"/>
    </location>
</feature>
<proteinExistence type="predicted"/>
<dbReference type="InterPro" id="IPR000873">
    <property type="entry name" value="AMP-dep_synth/lig_dom"/>
</dbReference>
<sequence length="568" mass="61791">MLPVPADLPAAWPQGVPRDIEIPDEPLTATLDRAVRDHPDRVAVDFLGRPTTYRELGARVERGTRVLRDLGVRAGDRVALVMPNCTSHVVAFWSVLRLGAVVVEHNPTYTADELAHQLADSGATVAIVWEQTVPRVLEARDRTDLRHVVAVDLSADLPRTSRWALRLPVAKARATRAAMRGPVPAGVPHWHRLLDAAEPLRPSDAPEASDVALLQYTGGTTGTPKAAVLTHRNLVANALQGQTWTQHRSGTEVVYGVLPFFHAFGLTLCLTYSVRIAATLVVLPSFDPARVLAAQRRRPGTFLPAVPPMLDRLAVAAEEAGADLTSFRYSISGAMALPRATAERWERVTGGIVSEGYGMTETSPVALGNPLSPDRRPGSLGLPFPSTRIRVVDQEDPSRDVPTGEQGELLISGPQVFQGYWKRPEETAHQLLDGGWLRTGDVVRVDEDGMVVLVDRMKEMIVTGGFKVYPSQVEDHLRGMPGVFDVAVVGEPAGDMGEHVVAAVVLQEDGSGAGIDLAAVREWCETRLARYALPRRVVVLKDLPRSQVGKVLRRVVREQVLEKSAKKS</sequence>
<dbReference type="PROSITE" id="PS00455">
    <property type="entry name" value="AMP_BINDING"/>
    <property type="match status" value="1"/>
</dbReference>
<dbReference type="CDD" id="cd05936">
    <property type="entry name" value="FC-FACS_FadD_like"/>
    <property type="match status" value="1"/>
</dbReference>
<dbReference type="Gene3D" id="3.40.50.12780">
    <property type="entry name" value="N-terminal domain of ligase-like"/>
    <property type="match status" value="1"/>
</dbReference>
<dbReference type="EMBL" id="JACSQV010000003">
    <property type="protein sequence ID" value="MBD7917630.1"/>
    <property type="molecule type" value="Genomic_DNA"/>
</dbReference>
<organism evidence="3 4">
    <name type="scientific">Cellulomonas avistercoris</name>
    <dbReference type="NCBI Taxonomy" id="2762242"/>
    <lineage>
        <taxon>Bacteria</taxon>
        <taxon>Bacillati</taxon>
        <taxon>Actinomycetota</taxon>
        <taxon>Actinomycetes</taxon>
        <taxon>Micrococcales</taxon>
        <taxon>Cellulomonadaceae</taxon>
        <taxon>Cellulomonas</taxon>
    </lineage>
</organism>
<dbReference type="InterPro" id="IPR050237">
    <property type="entry name" value="ATP-dep_AMP-bd_enzyme"/>
</dbReference>
<dbReference type="RefSeq" id="WP_191781306.1">
    <property type="nucleotide sequence ID" value="NZ_JACSQV010000003.1"/>
</dbReference>
<gene>
    <name evidence="3" type="ORF">H9657_04960</name>
</gene>
<protein>
    <submittedName>
        <fullName evidence="3">AMP-binding protein</fullName>
    </submittedName>
</protein>
<keyword evidence="4" id="KW-1185">Reference proteome</keyword>
<dbReference type="Proteomes" id="UP000604241">
    <property type="component" value="Unassembled WGS sequence"/>
</dbReference>
<feature type="domain" description="AMP-binding enzyme C-terminal" evidence="2">
    <location>
        <begin position="473"/>
        <end position="550"/>
    </location>
</feature>
<name>A0ABR8QB42_9CELL</name>